<keyword evidence="4" id="KW-1185">Reference proteome</keyword>
<dbReference type="AlphaFoldDB" id="A0A0C9UEP8"/>
<feature type="region of interest" description="Disordered" evidence="1">
    <location>
        <begin position="161"/>
        <end position="258"/>
    </location>
</feature>
<dbReference type="Gene3D" id="2.60.120.650">
    <property type="entry name" value="Cupin"/>
    <property type="match status" value="1"/>
</dbReference>
<organism evidence="3 4">
    <name type="scientific">Sphaerobolus stellatus (strain SS14)</name>
    <dbReference type="NCBI Taxonomy" id="990650"/>
    <lineage>
        <taxon>Eukaryota</taxon>
        <taxon>Fungi</taxon>
        <taxon>Dikarya</taxon>
        <taxon>Basidiomycota</taxon>
        <taxon>Agaricomycotina</taxon>
        <taxon>Agaricomycetes</taxon>
        <taxon>Phallomycetidae</taxon>
        <taxon>Geastrales</taxon>
        <taxon>Sphaerobolaceae</taxon>
        <taxon>Sphaerobolus</taxon>
    </lineage>
</organism>
<dbReference type="HOGENOM" id="CLU_010231_1_0_1"/>
<dbReference type="SUPFAM" id="SSF51197">
    <property type="entry name" value="Clavaminate synthase-like"/>
    <property type="match status" value="1"/>
</dbReference>
<feature type="compositionally biased region" description="Acidic residues" evidence="1">
    <location>
        <begin position="229"/>
        <end position="251"/>
    </location>
</feature>
<proteinExistence type="predicted"/>
<dbReference type="InterPro" id="IPR003347">
    <property type="entry name" value="JmjC_dom"/>
</dbReference>
<name>A0A0C9UEP8_SPHS4</name>
<evidence type="ECO:0000313" key="3">
    <source>
        <dbReference type="EMBL" id="KIJ33269.1"/>
    </source>
</evidence>
<feature type="compositionally biased region" description="Polar residues" evidence="1">
    <location>
        <begin position="161"/>
        <end position="181"/>
    </location>
</feature>
<feature type="compositionally biased region" description="Basic and acidic residues" evidence="1">
    <location>
        <begin position="182"/>
        <end position="213"/>
    </location>
</feature>
<dbReference type="OrthoDB" id="3270451at2759"/>
<evidence type="ECO:0000313" key="4">
    <source>
        <dbReference type="Proteomes" id="UP000054279"/>
    </source>
</evidence>
<feature type="region of interest" description="Disordered" evidence="1">
    <location>
        <begin position="368"/>
        <end position="398"/>
    </location>
</feature>
<accession>A0A0C9UEP8</accession>
<sequence length="714" mass="81500">MDMHEKVAQHVLEYLEESISSLHKAVTPILTALAYSPVFVLEPGLSVRNKRHSMRDFMASKILMHSFKNPIATKDSHLQAEQAIWICLTDMLVSLNAMANLDLSNTYSQSVSFQLDQPWFLQLIQSLTDPALLMANSPINWESKKPWPFLHKVYPELASRSSEGSFSNTENAESVTDVGNSSKEKQAMETRMGKQGKEAEMHRETEEEREKDRKKAKANENQNIKESYIEEEEEQEEGGEEEEDEEDEDPEERPNKRARFKSVSGVVVKREPVTVHMTNSYRFLDFIDLTHEVDDDLPGLPEQVTVKDMSRKVKWLKLQRVVQCDGGPLKIENIVFKVPFPWECKQDMEIINLLFPKSTVSEETITNAVSQEATSPESPLSNLSSSTNESDSEDDEDRSKIEFNFYHSKCHPATLSNMDTLGRDGLPIGHIFPCSIKDRLSKSSVSRKEKELIRRLTADRPIQWVPDVIFSDLKTMSDYDDFELDVQDLRGTLMINVDVKHTISDDNALDYRSRDPTDAYSKSHMCVGSIRQGLMLKRKAMNYLDLNYASGGTDPAIRVLADDTLAMQRPIGRGFDPYKTNWMICATAAAFHCAHMDYSGSLTWIKCLRGAKLWICAIPKKGYRLQGGIEDADPDDYDLIYFILEEDHYLTMDPGLVHFVLSLKDSVTQGGHFYNSEAFEKTMWARRNEHFYGHLNTNVAHPSNEWILHTLVIV</sequence>
<protein>
    <submittedName>
        <fullName evidence="3">Unplaced genomic scaffold SPHSTscaffold_140, whole genome shotgun sequence</fullName>
    </submittedName>
</protein>
<dbReference type="PROSITE" id="PS51184">
    <property type="entry name" value="JMJC"/>
    <property type="match status" value="1"/>
</dbReference>
<dbReference type="Proteomes" id="UP000054279">
    <property type="component" value="Unassembled WGS sequence"/>
</dbReference>
<feature type="compositionally biased region" description="Low complexity" evidence="1">
    <location>
        <begin position="374"/>
        <end position="389"/>
    </location>
</feature>
<reference evidence="3 4" key="1">
    <citation type="submission" date="2014-06" db="EMBL/GenBank/DDBJ databases">
        <title>Evolutionary Origins and Diversification of the Mycorrhizal Mutualists.</title>
        <authorList>
            <consortium name="DOE Joint Genome Institute"/>
            <consortium name="Mycorrhizal Genomics Consortium"/>
            <person name="Kohler A."/>
            <person name="Kuo A."/>
            <person name="Nagy L.G."/>
            <person name="Floudas D."/>
            <person name="Copeland A."/>
            <person name="Barry K.W."/>
            <person name="Cichocki N."/>
            <person name="Veneault-Fourrey C."/>
            <person name="LaButti K."/>
            <person name="Lindquist E.A."/>
            <person name="Lipzen A."/>
            <person name="Lundell T."/>
            <person name="Morin E."/>
            <person name="Murat C."/>
            <person name="Riley R."/>
            <person name="Ohm R."/>
            <person name="Sun H."/>
            <person name="Tunlid A."/>
            <person name="Henrissat B."/>
            <person name="Grigoriev I.V."/>
            <person name="Hibbett D.S."/>
            <person name="Martin F."/>
        </authorList>
    </citation>
    <scope>NUCLEOTIDE SEQUENCE [LARGE SCALE GENOMIC DNA]</scope>
    <source>
        <strain evidence="3 4">SS14</strain>
    </source>
</reference>
<feature type="domain" description="JmjC" evidence="2">
    <location>
        <begin position="511"/>
        <end position="690"/>
    </location>
</feature>
<evidence type="ECO:0000259" key="2">
    <source>
        <dbReference type="PROSITE" id="PS51184"/>
    </source>
</evidence>
<gene>
    <name evidence="3" type="ORF">M422DRAFT_264818</name>
</gene>
<dbReference type="EMBL" id="KN837215">
    <property type="protein sequence ID" value="KIJ33269.1"/>
    <property type="molecule type" value="Genomic_DNA"/>
</dbReference>
<evidence type="ECO:0000256" key="1">
    <source>
        <dbReference type="SAM" id="MobiDB-lite"/>
    </source>
</evidence>